<dbReference type="EMBL" id="FRFC01000007">
    <property type="protein sequence ID" value="SHO47872.1"/>
    <property type="molecule type" value="Genomic_DNA"/>
</dbReference>
<reference evidence="2" key="1">
    <citation type="submission" date="2016-12" db="EMBL/GenBank/DDBJ databases">
        <authorList>
            <person name="Herbold C."/>
        </authorList>
    </citation>
    <scope>NUCLEOTIDE SEQUENCE [LARGE SCALE GENOMIC DNA]</scope>
</reference>
<accession>A0A2H1EIS6</accession>
<dbReference type="AlphaFoldDB" id="A0A2H1EIS6"/>
<sequence>MQAFMKEKMKIIDEFRRMKDENYKMLKDQILKNQELLHNANTKVNQE</sequence>
<organism evidence="1 2">
    <name type="scientific">Nitrosotalea sinensis</name>
    <dbReference type="NCBI Taxonomy" id="1499975"/>
    <lineage>
        <taxon>Archaea</taxon>
        <taxon>Nitrososphaerota</taxon>
        <taxon>Nitrososphaeria</taxon>
        <taxon>Nitrosotaleales</taxon>
        <taxon>Nitrosotaleaceae</taxon>
        <taxon>Nitrosotalea</taxon>
    </lineage>
</organism>
<evidence type="ECO:0000313" key="2">
    <source>
        <dbReference type="Proteomes" id="UP000232412"/>
    </source>
</evidence>
<dbReference type="Proteomes" id="UP000232412">
    <property type="component" value="Unassembled WGS sequence"/>
</dbReference>
<gene>
    <name evidence="1" type="ORF">NSIN_60002</name>
</gene>
<name>A0A2H1EIS6_9ARCH</name>
<protein>
    <submittedName>
        <fullName evidence="1">Uncharacterized protein</fullName>
    </submittedName>
</protein>
<proteinExistence type="predicted"/>
<keyword evidence="2" id="KW-1185">Reference proteome</keyword>
<evidence type="ECO:0000313" key="1">
    <source>
        <dbReference type="EMBL" id="SHO47872.1"/>
    </source>
</evidence>